<dbReference type="EMBL" id="FP929061">
    <property type="protein sequence ID" value="CBL37139.1"/>
    <property type="molecule type" value="Genomic_DNA"/>
</dbReference>
<evidence type="ECO:0000313" key="1">
    <source>
        <dbReference type="EMBL" id="CBL37139.1"/>
    </source>
</evidence>
<name>D4MWZ4_ANAHA</name>
<accession>D4MWZ4</accession>
<evidence type="ECO:0000313" key="2">
    <source>
        <dbReference type="Proteomes" id="UP000008960"/>
    </source>
</evidence>
<sequence>MKIETLLNKARENAKKQVWLDYLDICDWNEEKTKELIKRERENGEFVKFVESETIDNIYKLIRTIRNTALMSDEEKEAAIAEIHNCPEWERLEKRVAMTFANHLVKYENVYMK</sequence>
<reference evidence="1 2" key="1">
    <citation type="submission" date="2010-03" db="EMBL/GenBank/DDBJ databases">
        <title>The genome sequence of Clostridiales sp. SSC/2.</title>
        <authorList>
            <consortium name="metaHIT consortium -- http://www.metahit.eu/"/>
            <person name="Pajon A."/>
            <person name="Turner K."/>
            <person name="Parkhill J."/>
            <person name="Duncan S."/>
            <person name="Flint H."/>
        </authorList>
    </citation>
    <scope>NUCLEOTIDE SEQUENCE [LARGE SCALE GENOMIC DNA]</scope>
    <source>
        <strain evidence="1 2">SSC/2</strain>
    </source>
</reference>
<gene>
    <name evidence="1" type="ORF">CL2_00150</name>
</gene>
<proteinExistence type="predicted"/>
<dbReference type="Proteomes" id="UP000008960">
    <property type="component" value="Chromosome"/>
</dbReference>
<reference evidence="1 2" key="2">
    <citation type="submission" date="2010-03" db="EMBL/GenBank/DDBJ databases">
        <authorList>
            <person name="Pajon A."/>
        </authorList>
    </citation>
    <scope>NUCLEOTIDE SEQUENCE [LARGE SCALE GENOMIC DNA]</scope>
    <source>
        <strain evidence="1 2">SSC/2</strain>
    </source>
</reference>
<dbReference type="AlphaFoldDB" id="D4MWZ4"/>
<dbReference type="RefSeq" id="WP_015530160.1">
    <property type="nucleotide sequence ID" value="NC_021016.1"/>
</dbReference>
<protein>
    <submittedName>
        <fullName evidence="1">Uncharacterized protein</fullName>
    </submittedName>
</protein>
<organism evidence="1 2">
    <name type="scientific">Anaerostipes hadrus</name>
    <dbReference type="NCBI Taxonomy" id="649756"/>
    <lineage>
        <taxon>Bacteria</taxon>
        <taxon>Bacillati</taxon>
        <taxon>Bacillota</taxon>
        <taxon>Clostridia</taxon>
        <taxon>Lachnospirales</taxon>
        <taxon>Lachnospiraceae</taxon>
        <taxon>Anaerostipes</taxon>
    </lineage>
</organism>
<dbReference type="KEGG" id="bprl:CL2_00150"/>